<dbReference type="SUPFAM" id="SSF140459">
    <property type="entry name" value="PE/PPE dimer-like"/>
    <property type="match status" value="1"/>
</dbReference>
<gene>
    <name evidence="4" type="ORF">F0Q45_19210</name>
</gene>
<dbReference type="Pfam" id="PF12484">
    <property type="entry name" value="PPE-SVP"/>
    <property type="match status" value="1"/>
</dbReference>
<proteinExistence type="inferred from homology"/>
<dbReference type="PANTHER" id="PTHR46766">
    <property type="entry name" value="GLUTAMINE-RICH PROTEIN 2"/>
    <property type="match status" value="1"/>
</dbReference>
<keyword evidence="5" id="KW-1185">Reference proteome</keyword>
<feature type="domain" description="PPE family C-terminal" evidence="3">
    <location>
        <begin position="335"/>
        <end position="416"/>
    </location>
</feature>
<comment type="caution">
    <text evidence="4">The sequence shown here is derived from an EMBL/GenBank/DDBJ whole genome shotgun (WGS) entry which is preliminary data.</text>
</comment>
<dbReference type="RefSeq" id="WP_149655449.1">
    <property type="nucleotide sequence ID" value="NZ_VTZN01000138.1"/>
</dbReference>
<dbReference type="AlphaFoldDB" id="A0A5B1BML7"/>
<dbReference type="GO" id="GO:0052572">
    <property type="term" value="P:response to host immune response"/>
    <property type="evidence" value="ECO:0007669"/>
    <property type="project" value="TreeGrafter"/>
</dbReference>
<accession>A0A5B1BML7</accession>
<evidence type="ECO:0000256" key="1">
    <source>
        <dbReference type="ARBA" id="ARBA00010652"/>
    </source>
</evidence>
<dbReference type="InterPro" id="IPR022171">
    <property type="entry name" value="PPE_C"/>
</dbReference>
<protein>
    <submittedName>
        <fullName evidence="4">PPE family protein</fullName>
    </submittedName>
</protein>
<dbReference type="InterPro" id="IPR000030">
    <property type="entry name" value="PPE_dom"/>
</dbReference>
<dbReference type="Pfam" id="PF00823">
    <property type="entry name" value="PPE"/>
    <property type="match status" value="1"/>
</dbReference>
<dbReference type="InterPro" id="IPR038332">
    <property type="entry name" value="PPE_sf"/>
</dbReference>
<dbReference type="FunFam" id="1.20.1260.20:FF:000001">
    <property type="entry name" value="PPE family protein PPE41"/>
    <property type="match status" value="1"/>
</dbReference>
<comment type="similarity">
    <text evidence="1">Belongs to the mycobacterial PPE family.</text>
</comment>
<evidence type="ECO:0000313" key="5">
    <source>
        <dbReference type="Proteomes" id="UP000324701"/>
    </source>
</evidence>
<dbReference type="PANTHER" id="PTHR46766:SF1">
    <property type="entry name" value="GLUTAMINE-RICH PROTEIN 2"/>
    <property type="match status" value="1"/>
</dbReference>
<organism evidence="4 5">
    <name type="scientific">Mycobacterium simiae</name>
    <name type="common">Mycobacterium habana</name>
    <dbReference type="NCBI Taxonomy" id="1784"/>
    <lineage>
        <taxon>Bacteria</taxon>
        <taxon>Bacillati</taxon>
        <taxon>Actinomycetota</taxon>
        <taxon>Actinomycetes</taxon>
        <taxon>Mycobacteriales</taxon>
        <taxon>Mycobacteriaceae</taxon>
        <taxon>Mycobacterium</taxon>
        <taxon>Mycobacterium simiae complex</taxon>
    </lineage>
</organism>
<evidence type="ECO:0000259" key="3">
    <source>
        <dbReference type="Pfam" id="PF12484"/>
    </source>
</evidence>
<reference evidence="4 5" key="1">
    <citation type="submission" date="2019-09" db="EMBL/GenBank/DDBJ databases">
        <title>Report of infection by Mycobacterium simiae a patient suffering from pulmonary tuberculosis.</title>
        <authorList>
            <person name="Mohanty P.S."/>
            <person name="Bansal A.K."/>
            <person name="Singh H."/>
            <person name="Sharma S."/>
            <person name="Patil S.A."/>
            <person name="Upadhaya P."/>
            <person name="Singh P.K."/>
            <person name="Kumar D."/>
            <person name="Kumar S."/>
            <person name="Singh R.K."/>
            <person name="Chaudhary B."/>
        </authorList>
    </citation>
    <scope>NUCLEOTIDE SEQUENCE [LARGE SCALE GENOMIC DNA]</scope>
    <source>
        <strain evidence="4 5">JAL-560-SIM</strain>
    </source>
</reference>
<sequence>MLDFAQLPPEVNSGLMYSGPGSGPMLAAAAGWETLAAELQSTASTYDALITALADGPWQGPSAASMVAAAMPQVGWLRSTAGLAEQAGSQAVAAASAYEAAFMATVPPPEIAANRALLMALLATNFLGQNTAAIAATEAQYAEMWAQDAAAMYGYAGASAAAAQLTPFDPAAATVNLAGLAAQANAVGQAINGAVNSTGLNAIPTALMGLAGLTNTPPWLTNPNAFAAAIGLAGHTWNSNGDGIVVSGLLGDVVEGLTGSTTLDASVPSDLFNRWVSPLRLVITQLKDYFGLAHDLPKWASEGAETAAKAAKEAAKDIPAALGALPSAGLGGLGAAVGKAASVSGLSVPTSWANTVGAANPIVTISNIGAGAAAAEPAASAFGGLPVMPGSGAGRGLAAHFAAPRYGFKPTVVAQPPAGG</sequence>
<dbReference type="OrthoDB" id="4761354at2"/>
<dbReference type="EMBL" id="VTZN01000138">
    <property type="protein sequence ID" value="KAA1248700.1"/>
    <property type="molecule type" value="Genomic_DNA"/>
</dbReference>
<feature type="domain" description="PPE" evidence="2">
    <location>
        <begin position="3"/>
        <end position="166"/>
    </location>
</feature>
<evidence type="ECO:0000259" key="2">
    <source>
        <dbReference type="Pfam" id="PF00823"/>
    </source>
</evidence>
<name>A0A5B1BML7_MYCSI</name>
<evidence type="ECO:0000313" key="4">
    <source>
        <dbReference type="EMBL" id="KAA1248700.1"/>
    </source>
</evidence>
<dbReference type="Proteomes" id="UP000324701">
    <property type="component" value="Unassembled WGS sequence"/>
</dbReference>
<dbReference type="Gene3D" id="1.20.1260.20">
    <property type="entry name" value="PPE superfamily"/>
    <property type="match status" value="1"/>
</dbReference>